<organism evidence="4 5">
    <name type="scientific">Klebsiella pneumoniae</name>
    <dbReference type="NCBI Taxonomy" id="573"/>
    <lineage>
        <taxon>Bacteria</taxon>
        <taxon>Pseudomonadati</taxon>
        <taxon>Pseudomonadota</taxon>
        <taxon>Gammaproteobacteria</taxon>
        <taxon>Enterobacterales</taxon>
        <taxon>Enterobacteriaceae</taxon>
        <taxon>Klebsiella/Raoultella group</taxon>
        <taxon>Klebsiella</taxon>
        <taxon>Klebsiella pneumoniae complex</taxon>
    </lineage>
</organism>
<evidence type="ECO:0000256" key="2">
    <source>
        <dbReference type="ARBA" id="ARBA00022475"/>
    </source>
</evidence>
<feature type="transmembrane region" description="Helical" evidence="3">
    <location>
        <begin position="12"/>
        <end position="28"/>
    </location>
</feature>
<gene>
    <name evidence="4" type="primary">tsgA</name>
    <name evidence="4" type="ORF">IE987_28110</name>
</gene>
<evidence type="ECO:0000313" key="5">
    <source>
        <dbReference type="Proteomes" id="UP000657739"/>
    </source>
</evidence>
<proteinExistence type="predicted"/>
<comment type="caution">
    <text evidence="4">The sequence shown here is derived from an EMBL/GenBank/DDBJ whole genome shotgun (WGS) entry which is preliminary data.</text>
</comment>
<protein>
    <submittedName>
        <fullName evidence="4">MFS transporter TsgA</fullName>
    </submittedName>
</protein>
<keyword evidence="3" id="KW-0472">Membrane</keyword>
<dbReference type="EMBL" id="JACXTE010000001">
    <property type="protein sequence ID" value="MBD3708689.1"/>
    <property type="molecule type" value="Genomic_DNA"/>
</dbReference>
<keyword evidence="3" id="KW-1133">Transmembrane helix</keyword>
<dbReference type="PANTHER" id="PTHR43702">
    <property type="entry name" value="L-FUCOSE-PROTON SYMPORTER"/>
    <property type="match status" value="1"/>
</dbReference>
<dbReference type="InterPro" id="IPR050375">
    <property type="entry name" value="MFS_TsgA-like"/>
</dbReference>
<dbReference type="NCBIfam" id="NF002982">
    <property type="entry name" value="PRK03699.1"/>
    <property type="match status" value="1"/>
</dbReference>
<dbReference type="AlphaFoldDB" id="A0A927HP86"/>
<feature type="transmembrane region" description="Helical" evidence="3">
    <location>
        <begin position="140"/>
        <end position="161"/>
    </location>
</feature>
<dbReference type="PANTHER" id="PTHR43702:SF3">
    <property type="entry name" value="PROTEIN TSGA"/>
    <property type="match status" value="1"/>
</dbReference>
<feature type="transmembrane region" description="Helical" evidence="3">
    <location>
        <begin position="98"/>
        <end position="120"/>
    </location>
</feature>
<dbReference type="InterPro" id="IPR036259">
    <property type="entry name" value="MFS_trans_sf"/>
</dbReference>
<dbReference type="Proteomes" id="UP000657739">
    <property type="component" value="Unassembled WGS sequence"/>
</dbReference>
<keyword evidence="2" id="KW-1003">Cell membrane</keyword>
<evidence type="ECO:0000256" key="1">
    <source>
        <dbReference type="ARBA" id="ARBA00004429"/>
    </source>
</evidence>
<name>A0A927HP86_KLEPN</name>
<dbReference type="GO" id="GO:0005886">
    <property type="term" value="C:plasma membrane"/>
    <property type="evidence" value="ECO:0007669"/>
    <property type="project" value="UniProtKB-SubCell"/>
</dbReference>
<feature type="transmembrane region" description="Helical" evidence="3">
    <location>
        <begin position="69"/>
        <end position="92"/>
    </location>
</feature>
<feature type="transmembrane region" description="Helical" evidence="3">
    <location>
        <begin position="40"/>
        <end position="57"/>
    </location>
</feature>
<dbReference type="SUPFAM" id="SSF103473">
    <property type="entry name" value="MFS general substrate transporter"/>
    <property type="match status" value="1"/>
</dbReference>
<sequence>MEIVPLKTQLRFGFILMVLAVAGLMLSHSPRRCSPRQCSFLASVSGITMSIGTFLITHMYEGRQRGARLLFTDSFFSMAGMIFPMVAAVLLARSIEWYWVYACIGLVYVAIFVLTFGCDFPGAGQKAQSENSQPVVKEKWGIGVLFLSVAALCYILGQLGFISSGTGICKEPRA</sequence>
<evidence type="ECO:0000256" key="3">
    <source>
        <dbReference type="SAM" id="Phobius"/>
    </source>
</evidence>
<comment type="subcellular location">
    <subcellularLocation>
        <location evidence="1">Cell inner membrane</location>
        <topology evidence="1">Multi-pass membrane protein</topology>
    </subcellularLocation>
</comment>
<reference evidence="4" key="1">
    <citation type="submission" date="2020-07" db="EMBL/GenBank/DDBJ databases">
        <title>Clinical and genomic characterization of carbapenemase-producing Enterobacterales causing secondary infections during the COVID-19 crisis at a New York City hospital.</title>
        <authorList>
            <person name="Gomez-Simmonds A."/>
            <person name="Annavajhala M.K."/>
            <person name="Uhlemann A.-C."/>
        </authorList>
    </citation>
    <scope>NUCLEOTIDE SEQUENCE</scope>
    <source>
        <strain evidence="4">NK1593</strain>
    </source>
</reference>
<evidence type="ECO:0000313" key="4">
    <source>
        <dbReference type="EMBL" id="MBD3708689.1"/>
    </source>
</evidence>
<keyword evidence="3" id="KW-0812">Transmembrane</keyword>
<accession>A0A927HP86</accession>
<dbReference type="Gene3D" id="1.20.1250.20">
    <property type="entry name" value="MFS general substrate transporter like domains"/>
    <property type="match status" value="1"/>
</dbReference>